<evidence type="ECO:0000313" key="1">
    <source>
        <dbReference type="EMBL" id="OGD03581.1"/>
    </source>
</evidence>
<dbReference type="EMBL" id="MEXN01000005">
    <property type="protein sequence ID" value="OGD03581.1"/>
    <property type="molecule type" value="Genomic_DNA"/>
</dbReference>
<dbReference type="AlphaFoldDB" id="A0A1F4ZBK5"/>
<organism evidence="1 2">
    <name type="scientific">Candidatus Amesbacteria bacterium RIFCSPLOWO2_01_FULL_48_25</name>
    <dbReference type="NCBI Taxonomy" id="1797259"/>
    <lineage>
        <taxon>Bacteria</taxon>
        <taxon>Candidatus Amesiibacteriota</taxon>
    </lineage>
</organism>
<dbReference type="Proteomes" id="UP000177080">
    <property type="component" value="Unassembled WGS sequence"/>
</dbReference>
<proteinExistence type="predicted"/>
<reference evidence="1 2" key="1">
    <citation type="journal article" date="2016" name="Nat. Commun.">
        <title>Thousands of microbial genomes shed light on interconnected biogeochemical processes in an aquifer system.</title>
        <authorList>
            <person name="Anantharaman K."/>
            <person name="Brown C.T."/>
            <person name="Hug L.A."/>
            <person name="Sharon I."/>
            <person name="Castelle C.J."/>
            <person name="Probst A.J."/>
            <person name="Thomas B.C."/>
            <person name="Singh A."/>
            <person name="Wilkins M.J."/>
            <person name="Karaoz U."/>
            <person name="Brodie E.L."/>
            <person name="Williams K.H."/>
            <person name="Hubbard S.S."/>
            <person name="Banfield J.F."/>
        </authorList>
    </citation>
    <scope>NUCLEOTIDE SEQUENCE [LARGE SCALE GENOMIC DNA]</scope>
</reference>
<sequence length="92" mass="10173">MSLAEFLQAWGRVLHLSDARGLGNLETRAAELAATELEPDLFSPSRDRSIGLKILDTLVAGILGEFHAKEKKNPYGTKLDEFAAEYSKRPKT</sequence>
<protein>
    <submittedName>
        <fullName evidence="1">Uncharacterized protein</fullName>
    </submittedName>
</protein>
<comment type="caution">
    <text evidence="1">The sequence shown here is derived from an EMBL/GenBank/DDBJ whole genome shotgun (WGS) entry which is preliminary data.</text>
</comment>
<accession>A0A1F4ZBK5</accession>
<evidence type="ECO:0000313" key="2">
    <source>
        <dbReference type="Proteomes" id="UP000177080"/>
    </source>
</evidence>
<gene>
    <name evidence="1" type="ORF">A2989_02770</name>
</gene>
<name>A0A1F4ZBK5_9BACT</name>
<dbReference type="STRING" id="1797259.A2989_02770"/>